<protein>
    <submittedName>
        <fullName evidence="8">2-oxoglutarate-dependent dioxygenase</fullName>
    </submittedName>
</protein>
<dbReference type="PANTHER" id="PTHR10869:SF246">
    <property type="entry name" value="TRANSMEMBRANE PROLYL 4-HYDROXYLASE"/>
    <property type="match status" value="1"/>
</dbReference>
<dbReference type="OrthoDB" id="269774at2"/>
<dbReference type="GO" id="GO:0004656">
    <property type="term" value="F:procollagen-proline 4-dioxygenase activity"/>
    <property type="evidence" value="ECO:0007669"/>
    <property type="project" value="TreeGrafter"/>
</dbReference>
<dbReference type="Pfam" id="PF13640">
    <property type="entry name" value="2OG-FeII_Oxy_3"/>
    <property type="match status" value="1"/>
</dbReference>
<gene>
    <name evidence="8" type="ORF">CRM82_20100</name>
</gene>
<dbReference type="Gene3D" id="2.60.120.620">
    <property type="entry name" value="q2cbj1_9rhob like domain"/>
    <property type="match status" value="1"/>
</dbReference>
<reference evidence="9" key="1">
    <citation type="submission" date="2017-09" db="EMBL/GenBank/DDBJ databases">
        <title>FDA dAtabase for Regulatory Grade micrObial Sequences (FDA-ARGOS): Supporting development and validation of Infectious Disease Dx tests.</title>
        <authorList>
            <person name="Minogue T."/>
            <person name="Wolcott M."/>
            <person name="Wasieloski L."/>
            <person name="Aguilar W."/>
            <person name="Moore D."/>
            <person name="Tallon L."/>
            <person name="Sadzewicz L."/>
            <person name="Ott S."/>
            <person name="Zhao X."/>
            <person name="Nagaraj S."/>
            <person name="Vavikolanu K."/>
            <person name="Aluvathingal J."/>
            <person name="Nadendla S."/>
            <person name="Sichtig H."/>
        </authorList>
    </citation>
    <scope>NUCLEOTIDE SEQUENCE [LARGE SCALE GENOMIC DNA]</scope>
    <source>
        <strain evidence="9">FDAARGOS_394</strain>
    </source>
</reference>
<evidence type="ECO:0000256" key="1">
    <source>
        <dbReference type="ARBA" id="ARBA00001961"/>
    </source>
</evidence>
<name>A0A2A7UZ39_COMTR</name>
<keyword evidence="4 8" id="KW-0223">Dioxygenase</keyword>
<dbReference type="GO" id="GO:0031418">
    <property type="term" value="F:L-ascorbic acid binding"/>
    <property type="evidence" value="ECO:0007669"/>
    <property type="project" value="UniProtKB-KW"/>
</dbReference>
<keyword evidence="9" id="KW-1185">Reference proteome</keyword>
<evidence type="ECO:0000313" key="9">
    <source>
        <dbReference type="Proteomes" id="UP000220246"/>
    </source>
</evidence>
<organism evidence="8 9">
    <name type="scientific">Comamonas terrigena</name>
    <dbReference type="NCBI Taxonomy" id="32013"/>
    <lineage>
        <taxon>Bacteria</taxon>
        <taxon>Pseudomonadati</taxon>
        <taxon>Pseudomonadota</taxon>
        <taxon>Betaproteobacteria</taxon>
        <taxon>Burkholderiales</taxon>
        <taxon>Comamonadaceae</taxon>
        <taxon>Comamonas</taxon>
    </lineage>
</organism>
<dbReference type="InterPro" id="IPR045054">
    <property type="entry name" value="P4HA-like"/>
</dbReference>
<dbReference type="SMART" id="SM00702">
    <property type="entry name" value="P4Hc"/>
    <property type="match status" value="1"/>
</dbReference>
<accession>A0A2A7UZ39</accession>
<dbReference type="GO" id="GO:0005506">
    <property type="term" value="F:iron ion binding"/>
    <property type="evidence" value="ECO:0007669"/>
    <property type="project" value="InterPro"/>
</dbReference>
<dbReference type="PANTHER" id="PTHR10869">
    <property type="entry name" value="PROLYL 4-HYDROXYLASE ALPHA SUBUNIT"/>
    <property type="match status" value="1"/>
</dbReference>
<feature type="domain" description="Fe2OG dioxygenase" evidence="7">
    <location>
        <begin position="181"/>
        <end position="288"/>
    </location>
</feature>
<evidence type="ECO:0000256" key="4">
    <source>
        <dbReference type="ARBA" id="ARBA00022964"/>
    </source>
</evidence>
<dbReference type="PROSITE" id="PS51471">
    <property type="entry name" value="FE2OG_OXY"/>
    <property type="match status" value="1"/>
</dbReference>
<evidence type="ECO:0000256" key="6">
    <source>
        <dbReference type="ARBA" id="ARBA00023004"/>
    </source>
</evidence>
<keyword evidence="2" id="KW-0479">Metal-binding</keyword>
<keyword evidence="3" id="KW-0847">Vitamin C</keyword>
<dbReference type="STRING" id="1219032.GCA_001515545_02133"/>
<dbReference type="Proteomes" id="UP000220246">
    <property type="component" value="Unassembled WGS sequence"/>
</dbReference>
<dbReference type="RefSeq" id="WP_066537189.1">
    <property type="nucleotide sequence ID" value="NZ_PDEA01000001.1"/>
</dbReference>
<evidence type="ECO:0000313" key="8">
    <source>
        <dbReference type="EMBL" id="PEH90595.1"/>
    </source>
</evidence>
<evidence type="ECO:0000256" key="5">
    <source>
        <dbReference type="ARBA" id="ARBA00023002"/>
    </source>
</evidence>
<dbReference type="InterPro" id="IPR005123">
    <property type="entry name" value="Oxoglu/Fe-dep_dioxygenase_dom"/>
</dbReference>
<evidence type="ECO:0000256" key="3">
    <source>
        <dbReference type="ARBA" id="ARBA00022896"/>
    </source>
</evidence>
<keyword evidence="5" id="KW-0560">Oxidoreductase</keyword>
<sequence length="292" mass="32358">MPERAAPTTLESLSAMVPGSTPDLLRWLDQQLQAGQKEATLLQSLRDTGWSDAVARQAFAQVVRWRSAPAPQAAPPIPEPDLRRSPTDIDVGDRAVHVLMALEHPRIVLFGNLLSADECDAIVAAARPQMARSRTVETRTGSEEINADRTSQGMFFVRGQTPEVARLEARLARLLQWPLENGEGLQVLHYGPGAEYKPHHDYFDPAEPGTATIVRRGGQRVGTIVIYLNDPEEGGGTSFPEARLRIQPRKGNAVFFSYAQPQAHTLTLHGGDPVLRGEKWIATKWLREREFH</sequence>
<dbReference type="InterPro" id="IPR044862">
    <property type="entry name" value="Pro_4_hyd_alph_FE2OG_OXY"/>
</dbReference>
<evidence type="ECO:0000256" key="2">
    <source>
        <dbReference type="ARBA" id="ARBA00022723"/>
    </source>
</evidence>
<dbReference type="AlphaFoldDB" id="A0A2A7UZ39"/>
<dbReference type="EMBL" id="PDEA01000001">
    <property type="protein sequence ID" value="PEH90595.1"/>
    <property type="molecule type" value="Genomic_DNA"/>
</dbReference>
<comment type="cofactor">
    <cofactor evidence="1">
        <name>L-ascorbate</name>
        <dbReference type="ChEBI" id="CHEBI:38290"/>
    </cofactor>
</comment>
<dbReference type="GeneID" id="80802938"/>
<proteinExistence type="predicted"/>
<evidence type="ECO:0000259" key="7">
    <source>
        <dbReference type="PROSITE" id="PS51471"/>
    </source>
</evidence>
<keyword evidence="6" id="KW-0408">Iron</keyword>
<comment type="caution">
    <text evidence="8">The sequence shown here is derived from an EMBL/GenBank/DDBJ whole genome shotgun (WGS) entry which is preliminary data.</text>
</comment>
<dbReference type="InterPro" id="IPR006620">
    <property type="entry name" value="Pro_4_hyd_alph"/>
</dbReference>